<evidence type="ECO:0000313" key="1">
    <source>
        <dbReference type="EMBL" id="EMN31090.1"/>
    </source>
</evidence>
<sequence length="172" mass="19671">MSLSIMGQSTCALEHNSRGIRRITGSFSLVIISKLYYDRFKKTKFETERISNNVIFDDSNMKLIRSSKVVKKIGEGETPSAIPNRFVHALRQSVNETITPESLSRIVTSITVILEQIQTVKLQLSEFAHVIRKTRELQAEAGSHETGVAARLYAKRELKEIIQKLQEIYRKY</sequence>
<gene>
    <name evidence="1" type="ORF">LEP1GSC083_2035</name>
</gene>
<dbReference type="Proteomes" id="UP000012137">
    <property type="component" value="Unassembled WGS sequence"/>
</dbReference>
<protein>
    <submittedName>
        <fullName evidence="1">Uncharacterized protein</fullName>
    </submittedName>
</protein>
<name>M6KH10_LEPIR</name>
<evidence type="ECO:0000313" key="2">
    <source>
        <dbReference type="Proteomes" id="UP000012137"/>
    </source>
</evidence>
<comment type="caution">
    <text evidence="1">The sequence shown here is derived from an EMBL/GenBank/DDBJ whole genome shotgun (WGS) entry which is preliminary data.</text>
</comment>
<dbReference type="AlphaFoldDB" id="M6KH10"/>
<accession>M6KH10</accession>
<organism evidence="1 2">
    <name type="scientific">Leptospira interrogans serovar Pyrogenes str. L0374</name>
    <dbReference type="NCBI Taxonomy" id="1049928"/>
    <lineage>
        <taxon>Bacteria</taxon>
        <taxon>Pseudomonadati</taxon>
        <taxon>Spirochaetota</taxon>
        <taxon>Spirochaetia</taxon>
        <taxon>Leptospirales</taxon>
        <taxon>Leptospiraceae</taxon>
        <taxon>Leptospira</taxon>
    </lineage>
</organism>
<proteinExistence type="predicted"/>
<dbReference type="EMBL" id="AHMZ02000068">
    <property type="protein sequence ID" value="EMN31090.1"/>
    <property type="molecule type" value="Genomic_DNA"/>
</dbReference>
<reference evidence="1 2" key="1">
    <citation type="submission" date="2013-01" db="EMBL/GenBank/DDBJ databases">
        <authorList>
            <person name="Harkins D.M."/>
            <person name="Durkin A.S."/>
            <person name="Brinkac L.M."/>
            <person name="Haft D.H."/>
            <person name="Selengut J.D."/>
            <person name="Sanka R."/>
            <person name="DePew J."/>
            <person name="Purushe J."/>
            <person name="Peacock S.J."/>
            <person name="Thaipadungpanit J."/>
            <person name="Wuthiekanun V.W."/>
            <person name="Day N.P."/>
            <person name="Vinetz J.M."/>
            <person name="Sutton G.G."/>
            <person name="Nierman W.C."/>
            <person name="Fouts D.E."/>
        </authorList>
    </citation>
    <scope>NUCLEOTIDE SEQUENCE [LARGE SCALE GENOMIC DNA]</scope>
    <source>
        <strain evidence="1 2">L0374</strain>
    </source>
</reference>